<dbReference type="AlphaFoldDB" id="A0A450U2K0"/>
<dbReference type="InterPro" id="IPR029044">
    <property type="entry name" value="Nucleotide-diphossugar_trans"/>
</dbReference>
<evidence type="ECO:0000313" key="5">
    <source>
        <dbReference type="EMBL" id="VFJ77275.1"/>
    </source>
</evidence>
<dbReference type="InterPro" id="IPR050065">
    <property type="entry name" value="GlmU-like"/>
</dbReference>
<sequence length="260" mass="28856">MKAMILAAGRGERMRPLTDTVPKPLLRVGDRPLIVHLIDQLVREGYTDLTINHAYLGARIEKALGDGQKFGARIRYSREQPGAFDTGGGIRNALPLLGNDPFLVVNGDIRMDYPFSRLADKPRRGLAHLVLVANPSHNTKGDFGLILPDHRGEARDTPAPPDKPRDGIVSNHGGERLTFSGLGVYRPELFLDWKPGNFPLGQVLRRAAEKGQVTGERYAGEWQDIGTPERLRKLADQLQESSVMRRDGGDVEENQDHTYP</sequence>
<protein>
    <submittedName>
        <fullName evidence="5">MurNAc alpha-1-phosphate uridylyltransferase</fullName>
    </submittedName>
</protein>
<gene>
    <name evidence="5" type="ORF">BECKFW1821C_GA0114237_111912</name>
</gene>
<keyword evidence="1 5" id="KW-0808">Transferase</keyword>
<reference evidence="5" key="1">
    <citation type="submission" date="2019-02" db="EMBL/GenBank/DDBJ databases">
        <authorList>
            <person name="Gruber-Vodicka R. H."/>
            <person name="Seah K. B. B."/>
        </authorList>
    </citation>
    <scope>NUCLEOTIDE SEQUENCE</scope>
    <source>
        <strain evidence="5">BECK_BZ131</strain>
    </source>
</reference>
<feature type="region of interest" description="Disordered" evidence="3">
    <location>
        <begin position="151"/>
        <end position="172"/>
    </location>
</feature>
<dbReference type="PANTHER" id="PTHR43584:SF8">
    <property type="entry name" value="N-ACETYLMURAMATE ALPHA-1-PHOSPHATE URIDYLYLTRANSFERASE"/>
    <property type="match status" value="1"/>
</dbReference>
<feature type="domain" description="Nucleotidyl transferase" evidence="4">
    <location>
        <begin position="2"/>
        <end position="239"/>
    </location>
</feature>
<dbReference type="PANTHER" id="PTHR43584">
    <property type="entry name" value="NUCLEOTIDYL TRANSFERASE"/>
    <property type="match status" value="1"/>
</dbReference>
<dbReference type="Gene3D" id="3.90.550.10">
    <property type="entry name" value="Spore Coat Polysaccharide Biosynthesis Protein SpsA, Chain A"/>
    <property type="match status" value="1"/>
</dbReference>
<evidence type="ECO:0000256" key="2">
    <source>
        <dbReference type="ARBA" id="ARBA00022695"/>
    </source>
</evidence>
<feature type="region of interest" description="Disordered" evidence="3">
    <location>
        <begin position="238"/>
        <end position="260"/>
    </location>
</feature>
<feature type="compositionally biased region" description="Basic and acidic residues" evidence="3">
    <location>
        <begin position="151"/>
        <end position="166"/>
    </location>
</feature>
<keyword evidence="2 5" id="KW-0548">Nucleotidyltransferase</keyword>
<dbReference type="GO" id="GO:0016779">
    <property type="term" value="F:nucleotidyltransferase activity"/>
    <property type="evidence" value="ECO:0007669"/>
    <property type="project" value="UniProtKB-KW"/>
</dbReference>
<evidence type="ECO:0000256" key="1">
    <source>
        <dbReference type="ARBA" id="ARBA00022679"/>
    </source>
</evidence>
<proteinExistence type="predicted"/>
<evidence type="ECO:0000259" key="4">
    <source>
        <dbReference type="Pfam" id="PF00483"/>
    </source>
</evidence>
<dbReference type="CDD" id="cd06422">
    <property type="entry name" value="NTP_transferase_like_1"/>
    <property type="match status" value="1"/>
</dbReference>
<accession>A0A450U2K0</accession>
<dbReference type="Pfam" id="PF00483">
    <property type="entry name" value="NTP_transferase"/>
    <property type="match status" value="1"/>
</dbReference>
<dbReference type="InterPro" id="IPR005835">
    <property type="entry name" value="NTP_transferase_dom"/>
</dbReference>
<evidence type="ECO:0000256" key="3">
    <source>
        <dbReference type="SAM" id="MobiDB-lite"/>
    </source>
</evidence>
<name>A0A450U2K0_9GAMM</name>
<dbReference type="SUPFAM" id="SSF53448">
    <property type="entry name" value="Nucleotide-diphospho-sugar transferases"/>
    <property type="match status" value="1"/>
</dbReference>
<organism evidence="5">
    <name type="scientific">Candidatus Kentrum sp. FW</name>
    <dbReference type="NCBI Taxonomy" id="2126338"/>
    <lineage>
        <taxon>Bacteria</taxon>
        <taxon>Pseudomonadati</taxon>
        <taxon>Pseudomonadota</taxon>
        <taxon>Gammaproteobacteria</taxon>
        <taxon>Candidatus Kentrum</taxon>
    </lineage>
</organism>
<dbReference type="EMBL" id="CAADFE010000119">
    <property type="protein sequence ID" value="VFJ77275.1"/>
    <property type="molecule type" value="Genomic_DNA"/>
</dbReference>
<feature type="compositionally biased region" description="Basic and acidic residues" evidence="3">
    <location>
        <begin position="243"/>
        <end position="260"/>
    </location>
</feature>